<reference evidence="1" key="1">
    <citation type="journal article" date="2020" name="Nature">
        <title>Giant virus diversity and host interactions through global metagenomics.</title>
        <authorList>
            <person name="Schulz F."/>
            <person name="Roux S."/>
            <person name="Paez-Espino D."/>
            <person name="Jungbluth S."/>
            <person name="Walsh D.A."/>
            <person name="Denef V.J."/>
            <person name="McMahon K.D."/>
            <person name="Konstantinidis K.T."/>
            <person name="Eloe-Fadrosh E.A."/>
            <person name="Kyrpides N.C."/>
            <person name="Woyke T."/>
        </authorList>
    </citation>
    <scope>NUCLEOTIDE SEQUENCE</scope>
    <source>
        <strain evidence="1">GVMAG-M-3300020185-18</strain>
    </source>
</reference>
<name>A0A6C0C3G8_9ZZZZ</name>
<organism evidence="1">
    <name type="scientific">viral metagenome</name>
    <dbReference type="NCBI Taxonomy" id="1070528"/>
    <lineage>
        <taxon>unclassified sequences</taxon>
        <taxon>metagenomes</taxon>
        <taxon>organismal metagenomes</taxon>
    </lineage>
</organism>
<sequence>MKLMNIVVEFLIQKKRTFHYMVKKLNYWNI</sequence>
<evidence type="ECO:0000313" key="1">
    <source>
        <dbReference type="EMBL" id="QHS98852.1"/>
    </source>
</evidence>
<accession>A0A6C0C3G8</accession>
<dbReference type="AlphaFoldDB" id="A0A6C0C3G8"/>
<dbReference type="EMBL" id="MN739325">
    <property type="protein sequence ID" value="QHS98852.1"/>
    <property type="molecule type" value="Genomic_DNA"/>
</dbReference>
<protein>
    <submittedName>
        <fullName evidence="1">Uncharacterized protein</fullName>
    </submittedName>
</protein>
<proteinExistence type="predicted"/>